<dbReference type="KEGG" id="dgr:6558143"/>
<dbReference type="SMR" id="B4IXD9"/>
<dbReference type="InParanoid" id="B4IXD9"/>
<sequence length="565" mass="59342">MASFFNVGALGNVFSTPIGQRIEAATDGGLASENWAANMEICDMINESSDTARDAMRAIRKRLSQNAGKNNQVIMYTLTVLETCVKNCGKAFHVLVAQKDFINDLVKLIGPKNDPPAIMQEKVLSLIQIWADAFKNQPDLNGVTQMYMELKNKGIEFPPTDLDAMAPIYTPQRSVPEVSLPHPQLMAAQHTISPQHAAAAAVTPATGPLHLTAEQVAKLRSELEVVSNNMSILAEMLSVMKPGQEQPDDYALLNELTATCKEMQSRIVDLIGRVQDDELTAEFLRINDELNNVFLRHQRYEKSRAQGNASAIAVTSPSAVLGAAMGVPGVTATTATAAGAGAGSVAIPPPSSTAVSNTPQSDQLLIDLIESSEEHLPQSFGQLQLGGAAGGAAAAAAGPGAGAGAASITTGAADEFDMLAQSRTDGNHKSDLLRDIPSVDAAAGSVASPYKQLQPQSAAVAATAATSPQQQQRATGDHPPVSTKENEIDEMEAWLGSSKDVDGIEELTSSEFDKFLEERAAAAENLPTINASNSATTGLGLGAAGDNSLRKTPKKPGADEDLLAL</sequence>
<protein>
    <submittedName>
        <fullName evidence="7">GH15236</fullName>
    </submittedName>
</protein>
<dbReference type="PANTHER" id="PTHR13856">
    <property type="entry name" value="VHS DOMAIN CONTAINING PROTEIN FAMILY"/>
    <property type="match status" value="1"/>
</dbReference>
<dbReference type="InterPro" id="IPR002014">
    <property type="entry name" value="VHS_dom"/>
</dbReference>
<dbReference type="SUPFAM" id="SSF48464">
    <property type="entry name" value="ENTH/VHS domain"/>
    <property type="match status" value="1"/>
</dbReference>
<dbReference type="GO" id="GO:0035091">
    <property type="term" value="F:phosphatidylinositol binding"/>
    <property type="evidence" value="ECO:0007669"/>
    <property type="project" value="InterPro"/>
</dbReference>
<dbReference type="Pfam" id="PF03127">
    <property type="entry name" value="GAT"/>
    <property type="match status" value="1"/>
</dbReference>
<dbReference type="EMBL" id="CH916366">
    <property type="protein sequence ID" value="EDV96376.1"/>
    <property type="molecule type" value="Genomic_DNA"/>
</dbReference>
<dbReference type="InterPro" id="IPR008942">
    <property type="entry name" value="ENTH_VHS"/>
</dbReference>
<feature type="domain" description="VHS" evidence="5">
    <location>
        <begin position="25"/>
        <end position="158"/>
    </location>
</feature>
<comment type="similarity">
    <text evidence="1">Belongs to the TOM1 family.</text>
</comment>
<evidence type="ECO:0000256" key="3">
    <source>
        <dbReference type="ARBA" id="ARBA00022927"/>
    </source>
</evidence>
<dbReference type="eggNOG" id="KOG1087">
    <property type="taxonomic scope" value="Eukaryota"/>
</dbReference>
<dbReference type="InterPro" id="IPR014645">
    <property type="entry name" value="TOM1"/>
</dbReference>
<reference evidence="7 8" key="1">
    <citation type="journal article" date="2007" name="Nature">
        <title>Evolution of genes and genomes on the Drosophila phylogeny.</title>
        <authorList>
            <consortium name="Drosophila 12 Genomes Consortium"/>
            <person name="Clark A.G."/>
            <person name="Eisen M.B."/>
            <person name="Smith D.R."/>
            <person name="Bergman C.M."/>
            <person name="Oliver B."/>
            <person name="Markow T.A."/>
            <person name="Kaufman T.C."/>
            <person name="Kellis M."/>
            <person name="Gelbart W."/>
            <person name="Iyer V.N."/>
            <person name="Pollard D.A."/>
            <person name="Sackton T.B."/>
            <person name="Larracuente A.M."/>
            <person name="Singh N.D."/>
            <person name="Abad J.P."/>
            <person name="Abt D.N."/>
            <person name="Adryan B."/>
            <person name="Aguade M."/>
            <person name="Akashi H."/>
            <person name="Anderson W.W."/>
            <person name="Aquadro C.F."/>
            <person name="Ardell D.H."/>
            <person name="Arguello R."/>
            <person name="Artieri C.G."/>
            <person name="Barbash D.A."/>
            <person name="Barker D."/>
            <person name="Barsanti P."/>
            <person name="Batterham P."/>
            <person name="Batzoglou S."/>
            <person name="Begun D."/>
            <person name="Bhutkar A."/>
            <person name="Blanco E."/>
            <person name="Bosak S.A."/>
            <person name="Bradley R.K."/>
            <person name="Brand A.D."/>
            <person name="Brent M.R."/>
            <person name="Brooks A.N."/>
            <person name="Brown R.H."/>
            <person name="Butlin R.K."/>
            <person name="Caggese C."/>
            <person name="Calvi B.R."/>
            <person name="Bernardo de Carvalho A."/>
            <person name="Caspi A."/>
            <person name="Castrezana S."/>
            <person name="Celniker S.E."/>
            <person name="Chang J.L."/>
            <person name="Chapple C."/>
            <person name="Chatterji S."/>
            <person name="Chinwalla A."/>
            <person name="Civetta A."/>
            <person name="Clifton S.W."/>
            <person name="Comeron J.M."/>
            <person name="Costello J.C."/>
            <person name="Coyne J.A."/>
            <person name="Daub J."/>
            <person name="David R.G."/>
            <person name="Delcher A.L."/>
            <person name="Delehaunty K."/>
            <person name="Do C.B."/>
            <person name="Ebling H."/>
            <person name="Edwards K."/>
            <person name="Eickbush T."/>
            <person name="Evans J.D."/>
            <person name="Filipski A."/>
            <person name="Findeiss S."/>
            <person name="Freyhult E."/>
            <person name="Fulton L."/>
            <person name="Fulton R."/>
            <person name="Garcia A.C."/>
            <person name="Gardiner A."/>
            <person name="Garfield D.A."/>
            <person name="Garvin B.E."/>
            <person name="Gibson G."/>
            <person name="Gilbert D."/>
            <person name="Gnerre S."/>
            <person name="Godfrey J."/>
            <person name="Good R."/>
            <person name="Gotea V."/>
            <person name="Gravely B."/>
            <person name="Greenberg A.J."/>
            <person name="Griffiths-Jones S."/>
            <person name="Gross S."/>
            <person name="Guigo R."/>
            <person name="Gustafson E.A."/>
            <person name="Haerty W."/>
            <person name="Hahn M.W."/>
            <person name="Halligan D.L."/>
            <person name="Halpern A.L."/>
            <person name="Halter G.M."/>
            <person name="Han M.V."/>
            <person name="Heger A."/>
            <person name="Hillier L."/>
            <person name="Hinrichs A.S."/>
            <person name="Holmes I."/>
            <person name="Hoskins R.A."/>
            <person name="Hubisz M.J."/>
            <person name="Hultmark D."/>
            <person name="Huntley M.A."/>
            <person name="Jaffe D.B."/>
            <person name="Jagadeeshan S."/>
            <person name="Jeck W.R."/>
            <person name="Johnson J."/>
            <person name="Jones C.D."/>
            <person name="Jordan W.C."/>
            <person name="Karpen G.H."/>
            <person name="Kataoka E."/>
            <person name="Keightley P.D."/>
            <person name="Kheradpour P."/>
            <person name="Kirkness E.F."/>
            <person name="Koerich L.B."/>
            <person name="Kristiansen K."/>
            <person name="Kudrna D."/>
            <person name="Kulathinal R.J."/>
            <person name="Kumar S."/>
            <person name="Kwok R."/>
            <person name="Lander E."/>
            <person name="Langley C.H."/>
            <person name="Lapoint R."/>
            <person name="Lazzaro B.P."/>
            <person name="Lee S.J."/>
            <person name="Levesque L."/>
            <person name="Li R."/>
            <person name="Lin C.F."/>
            <person name="Lin M.F."/>
            <person name="Lindblad-Toh K."/>
            <person name="Llopart A."/>
            <person name="Long M."/>
            <person name="Low L."/>
            <person name="Lozovsky E."/>
            <person name="Lu J."/>
            <person name="Luo M."/>
            <person name="Machado C.A."/>
            <person name="Makalowski W."/>
            <person name="Marzo M."/>
            <person name="Matsuda M."/>
            <person name="Matzkin L."/>
            <person name="McAllister B."/>
            <person name="McBride C.S."/>
            <person name="McKernan B."/>
            <person name="McKernan K."/>
            <person name="Mendez-Lago M."/>
            <person name="Minx P."/>
            <person name="Mollenhauer M.U."/>
            <person name="Montooth K."/>
            <person name="Mount S.M."/>
            <person name="Mu X."/>
            <person name="Myers E."/>
            <person name="Negre B."/>
            <person name="Newfeld S."/>
            <person name="Nielsen R."/>
            <person name="Noor M.A."/>
            <person name="O'Grady P."/>
            <person name="Pachter L."/>
            <person name="Papaceit M."/>
            <person name="Parisi M.J."/>
            <person name="Parisi M."/>
            <person name="Parts L."/>
            <person name="Pedersen J.S."/>
            <person name="Pesole G."/>
            <person name="Phillippy A.M."/>
            <person name="Ponting C.P."/>
            <person name="Pop M."/>
            <person name="Porcelli D."/>
            <person name="Powell J.R."/>
            <person name="Prohaska S."/>
            <person name="Pruitt K."/>
            <person name="Puig M."/>
            <person name="Quesneville H."/>
            <person name="Ram K.R."/>
            <person name="Rand D."/>
            <person name="Rasmussen M.D."/>
            <person name="Reed L.K."/>
            <person name="Reenan R."/>
            <person name="Reily A."/>
            <person name="Remington K.A."/>
            <person name="Rieger T.T."/>
            <person name="Ritchie M.G."/>
            <person name="Robin C."/>
            <person name="Rogers Y.H."/>
            <person name="Rohde C."/>
            <person name="Rozas J."/>
            <person name="Rubenfield M.J."/>
            <person name="Ruiz A."/>
            <person name="Russo S."/>
            <person name="Salzberg S.L."/>
            <person name="Sanchez-Gracia A."/>
            <person name="Saranga D.J."/>
            <person name="Sato H."/>
            <person name="Schaeffer S.W."/>
            <person name="Schatz M.C."/>
            <person name="Schlenke T."/>
            <person name="Schwartz R."/>
            <person name="Segarra C."/>
            <person name="Singh R.S."/>
            <person name="Sirot L."/>
            <person name="Sirota M."/>
            <person name="Sisneros N.B."/>
            <person name="Smith C.D."/>
            <person name="Smith T.F."/>
            <person name="Spieth J."/>
            <person name="Stage D.E."/>
            <person name="Stark A."/>
            <person name="Stephan W."/>
            <person name="Strausberg R.L."/>
            <person name="Strempel S."/>
            <person name="Sturgill D."/>
            <person name="Sutton G."/>
            <person name="Sutton G.G."/>
            <person name="Tao W."/>
            <person name="Teichmann S."/>
            <person name="Tobari Y.N."/>
            <person name="Tomimura Y."/>
            <person name="Tsolas J.M."/>
            <person name="Valente V.L."/>
            <person name="Venter E."/>
            <person name="Venter J.C."/>
            <person name="Vicario S."/>
            <person name="Vieira F.G."/>
            <person name="Vilella A.J."/>
            <person name="Villasante A."/>
            <person name="Walenz B."/>
            <person name="Wang J."/>
            <person name="Wasserman M."/>
            <person name="Watts T."/>
            <person name="Wilson D."/>
            <person name="Wilson R.K."/>
            <person name="Wing R.A."/>
            <person name="Wolfner M.F."/>
            <person name="Wong A."/>
            <person name="Wong G.K."/>
            <person name="Wu C.I."/>
            <person name="Wu G."/>
            <person name="Yamamoto D."/>
            <person name="Yang H.P."/>
            <person name="Yang S.P."/>
            <person name="Yorke J.A."/>
            <person name="Yoshida K."/>
            <person name="Zdobnov E."/>
            <person name="Zhang P."/>
            <person name="Zhang Y."/>
            <person name="Zimin A.V."/>
            <person name="Baldwin J."/>
            <person name="Abdouelleil A."/>
            <person name="Abdulkadir J."/>
            <person name="Abebe A."/>
            <person name="Abera B."/>
            <person name="Abreu J."/>
            <person name="Acer S.C."/>
            <person name="Aftuck L."/>
            <person name="Alexander A."/>
            <person name="An P."/>
            <person name="Anderson E."/>
            <person name="Anderson S."/>
            <person name="Arachi H."/>
            <person name="Azer M."/>
            <person name="Bachantsang P."/>
            <person name="Barry A."/>
            <person name="Bayul T."/>
            <person name="Berlin A."/>
            <person name="Bessette D."/>
            <person name="Bloom T."/>
            <person name="Blye J."/>
            <person name="Boguslavskiy L."/>
            <person name="Bonnet C."/>
            <person name="Boukhgalter B."/>
            <person name="Bourzgui I."/>
            <person name="Brown A."/>
            <person name="Cahill P."/>
            <person name="Channer S."/>
            <person name="Cheshatsang Y."/>
            <person name="Chuda L."/>
            <person name="Citroen M."/>
            <person name="Collymore A."/>
            <person name="Cooke P."/>
            <person name="Costello M."/>
            <person name="D'Aco K."/>
            <person name="Daza R."/>
            <person name="De Haan G."/>
            <person name="DeGray S."/>
            <person name="DeMaso C."/>
            <person name="Dhargay N."/>
            <person name="Dooley K."/>
            <person name="Dooley E."/>
            <person name="Doricent M."/>
            <person name="Dorje P."/>
            <person name="Dorjee K."/>
            <person name="Dupes A."/>
            <person name="Elong R."/>
            <person name="Falk J."/>
            <person name="Farina A."/>
            <person name="Faro S."/>
            <person name="Ferguson D."/>
            <person name="Fisher S."/>
            <person name="Foley C.D."/>
            <person name="Franke A."/>
            <person name="Friedrich D."/>
            <person name="Gadbois L."/>
            <person name="Gearin G."/>
            <person name="Gearin C.R."/>
            <person name="Giannoukos G."/>
            <person name="Goode T."/>
            <person name="Graham J."/>
            <person name="Grandbois E."/>
            <person name="Grewal S."/>
            <person name="Gyaltsen K."/>
            <person name="Hafez N."/>
            <person name="Hagos B."/>
            <person name="Hall J."/>
            <person name="Henson C."/>
            <person name="Hollinger A."/>
            <person name="Honan T."/>
            <person name="Huard M.D."/>
            <person name="Hughes L."/>
            <person name="Hurhula B."/>
            <person name="Husby M.E."/>
            <person name="Kamat A."/>
            <person name="Kanga B."/>
            <person name="Kashin S."/>
            <person name="Khazanovich D."/>
            <person name="Kisner P."/>
            <person name="Lance K."/>
            <person name="Lara M."/>
            <person name="Lee W."/>
            <person name="Lennon N."/>
            <person name="Letendre F."/>
            <person name="LeVine R."/>
            <person name="Lipovsky A."/>
            <person name="Liu X."/>
            <person name="Liu J."/>
            <person name="Liu S."/>
            <person name="Lokyitsang T."/>
            <person name="Lokyitsang Y."/>
            <person name="Lubonja R."/>
            <person name="Lui A."/>
            <person name="MacDonald P."/>
            <person name="Magnisalis V."/>
            <person name="Maru K."/>
            <person name="Matthews C."/>
            <person name="McCusker W."/>
            <person name="McDonough S."/>
            <person name="Mehta T."/>
            <person name="Meldrim J."/>
            <person name="Meneus L."/>
            <person name="Mihai O."/>
            <person name="Mihalev A."/>
            <person name="Mihova T."/>
            <person name="Mittelman R."/>
            <person name="Mlenga V."/>
            <person name="Montmayeur A."/>
            <person name="Mulrain L."/>
            <person name="Navidi A."/>
            <person name="Naylor J."/>
            <person name="Negash T."/>
            <person name="Nguyen T."/>
            <person name="Nguyen N."/>
            <person name="Nicol R."/>
            <person name="Norbu C."/>
            <person name="Norbu N."/>
            <person name="Novod N."/>
            <person name="O'Neill B."/>
            <person name="Osman S."/>
            <person name="Markiewicz E."/>
            <person name="Oyono O.L."/>
            <person name="Patti C."/>
            <person name="Phunkhang P."/>
            <person name="Pierre F."/>
            <person name="Priest M."/>
            <person name="Raghuraman S."/>
            <person name="Rege F."/>
            <person name="Reyes R."/>
            <person name="Rise C."/>
            <person name="Rogov P."/>
            <person name="Ross K."/>
            <person name="Ryan E."/>
            <person name="Settipalli S."/>
            <person name="Shea T."/>
            <person name="Sherpa N."/>
            <person name="Shi L."/>
            <person name="Shih D."/>
            <person name="Sparrow T."/>
            <person name="Spaulding J."/>
            <person name="Stalker J."/>
            <person name="Stange-Thomann N."/>
            <person name="Stavropoulos S."/>
            <person name="Stone C."/>
            <person name="Strader C."/>
            <person name="Tesfaye S."/>
            <person name="Thomson T."/>
            <person name="Thoulutsang Y."/>
            <person name="Thoulutsang D."/>
            <person name="Topham K."/>
            <person name="Topping I."/>
            <person name="Tsamla T."/>
            <person name="Vassiliev H."/>
            <person name="Vo A."/>
            <person name="Wangchuk T."/>
            <person name="Wangdi T."/>
            <person name="Weiand M."/>
            <person name="Wilkinson J."/>
            <person name="Wilson A."/>
            <person name="Yadav S."/>
            <person name="Young G."/>
            <person name="Yu Q."/>
            <person name="Zembek L."/>
            <person name="Zhong D."/>
            <person name="Zimmer A."/>
            <person name="Zwirko Z."/>
            <person name="Jaffe D.B."/>
            <person name="Alvarez P."/>
            <person name="Brockman W."/>
            <person name="Butler J."/>
            <person name="Chin C."/>
            <person name="Gnerre S."/>
            <person name="Grabherr M."/>
            <person name="Kleber M."/>
            <person name="Mauceli E."/>
            <person name="MacCallum I."/>
        </authorList>
    </citation>
    <scope>NUCLEOTIDE SEQUENCE [LARGE SCALE GENOMIC DNA]</scope>
    <source>
        <strain evidence="8">Tucson 15287-2541.00</strain>
    </source>
</reference>
<dbReference type="GO" id="GO:0007165">
    <property type="term" value="P:signal transduction"/>
    <property type="evidence" value="ECO:0007669"/>
    <property type="project" value="TreeGrafter"/>
</dbReference>
<evidence type="ECO:0000313" key="8">
    <source>
        <dbReference type="Proteomes" id="UP000001070"/>
    </source>
</evidence>
<dbReference type="GO" id="GO:0015031">
    <property type="term" value="P:protein transport"/>
    <property type="evidence" value="ECO:0007669"/>
    <property type="project" value="UniProtKB-KW"/>
</dbReference>
<name>B4IXD9_DROGR</name>
<evidence type="ECO:0000313" key="7">
    <source>
        <dbReference type="EMBL" id="EDV96376.1"/>
    </source>
</evidence>
<proteinExistence type="inferred from homology"/>
<evidence type="ECO:0000259" key="5">
    <source>
        <dbReference type="PROSITE" id="PS50179"/>
    </source>
</evidence>
<dbReference type="Gene3D" id="1.25.40.90">
    <property type="match status" value="1"/>
</dbReference>
<keyword evidence="3" id="KW-0653">Protein transport</keyword>
<organism evidence="8">
    <name type="scientific">Drosophila grimshawi</name>
    <name type="common">Hawaiian fruit fly</name>
    <name type="synonym">Idiomyia grimshawi</name>
    <dbReference type="NCBI Taxonomy" id="7222"/>
    <lineage>
        <taxon>Eukaryota</taxon>
        <taxon>Metazoa</taxon>
        <taxon>Ecdysozoa</taxon>
        <taxon>Arthropoda</taxon>
        <taxon>Hexapoda</taxon>
        <taxon>Insecta</taxon>
        <taxon>Pterygota</taxon>
        <taxon>Neoptera</taxon>
        <taxon>Endopterygota</taxon>
        <taxon>Diptera</taxon>
        <taxon>Brachycera</taxon>
        <taxon>Muscomorpha</taxon>
        <taxon>Ephydroidea</taxon>
        <taxon>Drosophilidae</taxon>
        <taxon>Drosophila</taxon>
        <taxon>Hawaiian Drosophila</taxon>
    </lineage>
</organism>
<dbReference type="Proteomes" id="UP000001070">
    <property type="component" value="Unassembled WGS sequence"/>
</dbReference>
<dbReference type="SMART" id="SM00288">
    <property type="entry name" value="VHS"/>
    <property type="match status" value="1"/>
</dbReference>
<dbReference type="SUPFAM" id="SSF89009">
    <property type="entry name" value="GAT-like domain"/>
    <property type="match status" value="1"/>
</dbReference>
<evidence type="ECO:0000256" key="2">
    <source>
        <dbReference type="ARBA" id="ARBA00022448"/>
    </source>
</evidence>
<dbReference type="STRING" id="7222.B4IXD9"/>
<dbReference type="PROSITE" id="PS50909">
    <property type="entry name" value="GAT"/>
    <property type="match status" value="1"/>
</dbReference>
<dbReference type="Pfam" id="PF00790">
    <property type="entry name" value="VHS"/>
    <property type="match status" value="1"/>
</dbReference>
<feature type="domain" description="GAT" evidence="6">
    <location>
        <begin position="214"/>
        <end position="302"/>
    </location>
</feature>
<dbReference type="InterPro" id="IPR004152">
    <property type="entry name" value="GAT_dom"/>
</dbReference>
<dbReference type="GO" id="GO:0030276">
    <property type="term" value="F:clathrin binding"/>
    <property type="evidence" value="ECO:0007669"/>
    <property type="project" value="TreeGrafter"/>
</dbReference>
<dbReference type="PROSITE" id="PS50179">
    <property type="entry name" value="VHS"/>
    <property type="match status" value="1"/>
</dbReference>
<evidence type="ECO:0000256" key="4">
    <source>
        <dbReference type="SAM" id="MobiDB-lite"/>
    </source>
</evidence>
<dbReference type="PhylomeDB" id="B4IXD9"/>
<dbReference type="OrthoDB" id="2018246at2759"/>
<keyword evidence="8" id="KW-1185">Reference proteome</keyword>
<gene>
    <name evidence="7" type="primary">Dgri\GH15236</name>
    <name evidence="7" type="ORF">Dgri_GH15236</name>
</gene>
<evidence type="ECO:0000259" key="6">
    <source>
        <dbReference type="PROSITE" id="PS50909"/>
    </source>
</evidence>
<dbReference type="FunCoup" id="B4IXD9">
    <property type="interactions" value="685"/>
</dbReference>
<evidence type="ECO:0000256" key="1">
    <source>
        <dbReference type="ARBA" id="ARBA00007708"/>
    </source>
</evidence>
<dbReference type="InterPro" id="IPR038425">
    <property type="entry name" value="GAT_sf"/>
</dbReference>
<dbReference type="HOGENOM" id="CLU_043812_3_0_1"/>
<dbReference type="OMA" id="GNHKSDM"/>
<feature type="region of interest" description="Disordered" evidence="4">
    <location>
        <begin position="525"/>
        <end position="565"/>
    </location>
</feature>
<dbReference type="Gene3D" id="1.20.58.160">
    <property type="match status" value="1"/>
</dbReference>
<dbReference type="CDD" id="cd03565">
    <property type="entry name" value="VHS_Tom1_like"/>
    <property type="match status" value="1"/>
</dbReference>
<keyword evidence="2" id="KW-0813">Transport</keyword>
<dbReference type="PIRSF" id="PIRSF036948">
    <property type="entry name" value="TOM1"/>
    <property type="match status" value="1"/>
</dbReference>
<feature type="compositionally biased region" description="Low complexity" evidence="4">
    <location>
        <begin position="460"/>
        <end position="472"/>
    </location>
</feature>
<dbReference type="GO" id="GO:0043130">
    <property type="term" value="F:ubiquitin binding"/>
    <property type="evidence" value="ECO:0007669"/>
    <property type="project" value="InterPro"/>
</dbReference>
<feature type="region of interest" description="Disordered" evidence="4">
    <location>
        <begin position="460"/>
        <end position="483"/>
    </location>
</feature>
<accession>B4IXD9</accession>
<dbReference type="CDD" id="cd14233">
    <property type="entry name" value="GAT_TOM1_like"/>
    <property type="match status" value="1"/>
</dbReference>
<dbReference type="PANTHER" id="PTHR13856:SF137">
    <property type="entry name" value="GH05942P"/>
    <property type="match status" value="1"/>
</dbReference>
<dbReference type="GO" id="GO:0016020">
    <property type="term" value="C:membrane"/>
    <property type="evidence" value="ECO:0007669"/>
    <property type="project" value="TreeGrafter"/>
</dbReference>
<dbReference type="AlphaFoldDB" id="B4IXD9"/>
<dbReference type="GO" id="GO:0005768">
    <property type="term" value="C:endosome"/>
    <property type="evidence" value="ECO:0007669"/>
    <property type="project" value="TreeGrafter"/>
</dbReference>